<dbReference type="SUPFAM" id="SSF47027">
    <property type="entry name" value="Acyl-CoA binding protein"/>
    <property type="match status" value="1"/>
</dbReference>
<dbReference type="Proteomes" id="UP000230750">
    <property type="component" value="Unassembled WGS sequence"/>
</dbReference>
<evidence type="ECO:0000256" key="1">
    <source>
        <dbReference type="ARBA" id="ARBA00005567"/>
    </source>
</evidence>
<evidence type="ECO:0000313" key="5">
    <source>
        <dbReference type="Proteomes" id="UP000230750"/>
    </source>
</evidence>
<dbReference type="PANTHER" id="PTHR23310">
    <property type="entry name" value="ACYL-COA-BINDING PROTEIN, ACBP"/>
    <property type="match status" value="1"/>
</dbReference>
<dbReference type="AlphaFoldDB" id="A0A2G8K581"/>
<dbReference type="Pfam" id="PF00887">
    <property type="entry name" value="ACBP"/>
    <property type="match status" value="1"/>
</dbReference>
<dbReference type="GO" id="GO:0000062">
    <property type="term" value="F:fatty-acyl-CoA binding"/>
    <property type="evidence" value="ECO:0007669"/>
    <property type="project" value="InterPro"/>
</dbReference>
<evidence type="ECO:0000313" key="4">
    <source>
        <dbReference type="EMBL" id="PIK43176.1"/>
    </source>
</evidence>
<dbReference type="PROSITE" id="PS51228">
    <property type="entry name" value="ACB_2"/>
    <property type="match status" value="1"/>
</dbReference>
<dbReference type="InterPro" id="IPR014352">
    <property type="entry name" value="FERM/acyl-CoA-bd_prot_sf"/>
</dbReference>
<dbReference type="PRINTS" id="PR00689">
    <property type="entry name" value="ACOABINDINGP"/>
</dbReference>
<evidence type="ECO:0000259" key="3">
    <source>
        <dbReference type="PROSITE" id="PS51228"/>
    </source>
</evidence>
<organism evidence="4 5">
    <name type="scientific">Stichopus japonicus</name>
    <name type="common">Sea cucumber</name>
    <dbReference type="NCBI Taxonomy" id="307972"/>
    <lineage>
        <taxon>Eukaryota</taxon>
        <taxon>Metazoa</taxon>
        <taxon>Echinodermata</taxon>
        <taxon>Eleutherozoa</taxon>
        <taxon>Echinozoa</taxon>
        <taxon>Holothuroidea</taxon>
        <taxon>Aspidochirotacea</taxon>
        <taxon>Aspidochirotida</taxon>
        <taxon>Stichopodidae</taxon>
        <taxon>Apostichopus</taxon>
    </lineage>
</organism>
<proteinExistence type="inferred from homology"/>
<dbReference type="OrthoDB" id="346910at2759"/>
<keyword evidence="2" id="KW-0446">Lipid-binding</keyword>
<gene>
    <name evidence="4" type="ORF">BSL78_19961</name>
</gene>
<protein>
    <submittedName>
        <fullName evidence="4">Putative acyl-CoA-binding protein-like</fullName>
    </submittedName>
</protein>
<comment type="similarity">
    <text evidence="1">Belongs to the ACBP family.</text>
</comment>
<dbReference type="EMBL" id="MRZV01000868">
    <property type="protein sequence ID" value="PIK43176.1"/>
    <property type="molecule type" value="Genomic_DNA"/>
</dbReference>
<accession>A0A2G8K581</accession>
<dbReference type="GO" id="GO:0006631">
    <property type="term" value="P:fatty acid metabolic process"/>
    <property type="evidence" value="ECO:0007669"/>
    <property type="project" value="TreeGrafter"/>
</dbReference>
<dbReference type="STRING" id="307972.A0A2G8K581"/>
<name>A0A2G8K581_STIJA</name>
<dbReference type="Gene3D" id="1.20.80.10">
    <property type="match status" value="1"/>
</dbReference>
<dbReference type="InterPro" id="IPR000582">
    <property type="entry name" value="Acyl-CoA-binding_protein"/>
</dbReference>
<dbReference type="InterPro" id="IPR035984">
    <property type="entry name" value="Acyl-CoA-binding_sf"/>
</dbReference>
<feature type="domain" description="ACB" evidence="3">
    <location>
        <begin position="98"/>
        <end position="146"/>
    </location>
</feature>
<evidence type="ECO:0000256" key="2">
    <source>
        <dbReference type="ARBA" id="ARBA00023121"/>
    </source>
</evidence>
<sequence>MFEDVLECFVEAPLLARNGIPLPYTVNQRNDAFQLENKSKTPPGRYIIDVIMYAQCCHIKVISKRVFYTLLKNRQPNRRHNHCFKNLPKTFHRNVKMPSDEFNQAAAAVRTLTTKPSDSDMLKLYGLYKQVTVGACNIGMYPGHDI</sequence>
<keyword evidence="5" id="KW-1185">Reference proteome</keyword>
<dbReference type="PANTHER" id="PTHR23310:SF62">
    <property type="entry name" value="ACYL-COA BINDING PROTEIN 1, ISOFORM A"/>
    <property type="match status" value="1"/>
</dbReference>
<comment type="caution">
    <text evidence="4">The sequence shown here is derived from an EMBL/GenBank/DDBJ whole genome shotgun (WGS) entry which is preliminary data.</text>
</comment>
<reference evidence="4 5" key="1">
    <citation type="journal article" date="2017" name="PLoS Biol.">
        <title>The sea cucumber genome provides insights into morphological evolution and visceral regeneration.</title>
        <authorList>
            <person name="Zhang X."/>
            <person name="Sun L."/>
            <person name="Yuan J."/>
            <person name="Sun Y."/>
            <person name="Gao Y."/>
            <person name="Zhang L."/>
            <person name="Li S."/>
            <person name="Dai H."/>
            <person name="Hamel J.F."/>
            <person name="Liu C."/>
            <person name="Yu Y."/>
            <person name="Liu S."/>
            <person name="Lin W."/>
            <person name="Guo K."/>
            <person name="Jin S."/>
            <person name="Xu P."/>
            <person name="Storey K.B."/>
            <person name="Huan P."/>
            <person name="Zhang T."/>
            <person name="Zhou Y."/>
            <person name="Zhang J."/>
            <person name="Lin C."/>
            <person name="Li X."/>
            <person name="Xing L."/>
            <person name="Huo D."/>
            <person name="Sun M."/>
            <person name="Wang L."/>
            <person name="Mercier A."/>
            <person name="Li F."/>
            <person name="Yang H."/>
            <person name="Xiang J."/>
        </authorList>
    </citation>
    <scope>NUCLEOTIDE SEQUENCE [LARGE SCALE GENOMIC DNA]</scope>
    <source>
        <strain evidence="4">Shaxun</strain>
        <tissue evidence="4">Muscle</tissue>
    </source>
</reference>